<evidence type="ECO:0008006" key="4">
    <source>
        <dbReference type="Google" id="ProtNLM"/>
    </source>
</evidence>
<feature type="chain" id="PRO_5045749959" description="DUF5666 domain-containing protein" evidence="1">
    <location>
        <begin position="28"/>
        <end position="134"/>
    </location>
</feature>
<dbReference type="RefSeq" id="WP_189007847.1">
    <property type="nucleotide sequence ID" value="NZ_BMHE01000002.1"/>
</dbReference>
<evidence type="ECO:0000256" key="1">
    <source>
        <dbReference type="SAM" id="SignalP"/>
    </source>
</evidence>
<gene>
    <name evidence="2" type="ORF">GCM10008018_07920</name>
</gene>
<comment type="caution">
    <text evidence="2">The sequence shown here is derived from an EMBL/GenBank/DDBJ whole genome shotgun (WGS) entry which is preliminary data.</text>
</comment>
<reference evidence="3" key="1">
    <citation type="journal article" date="2019" name="Int. J. Syst. Evol. Microbiol.">
        <title>The Global Catalogue of Microorganisms (GCM) 10K type strain sequencing project: providing services to taxonomists for standard genome sequencing and annotation.</title>
        <authorList>
            <consortium name="The Broad Institute Genomics Platform"/>
            <consortium name="The Broad Institute Genome Sequencing Center for Infectious Disease"/>
            <person name="Wu L."/>
            <person name="Ma J."/>
        </authorList>
    </citation>
    <scope>NUCLEOTIDE SEQUENCE [LARGE SCALE GENOMIC DNA]</scope>
    <source>
        <strain evidence="3">CGMCC 1.15043</strain>
    </source>
</reference>
<organism evidence="2 3">
    <name type="scientific">Paenibacillus marchantiophytorum</name>
    <dbReference type="NCBI Taxonomy" id="1619310"/>
    <lineage>
        <taxon>Bacteria</taxon>
        <taxon>Bacillati</taxon>
        <taxon>Bacillota</taxon>
        <taxon>Bacilli</taxon>
        <taxon>Bacillales</taxon>
        <taxon>Paenibacillaceae</taxon>
        <taxon>Paenibacillus</taxon>
    </lineage>
</organism>
<dbReference type="Proteomes" id="UP000615455">
    <property type="component" value="Unassembled WGS sequence"/>
</dbReference>
<keyword evidence="1" id="KW-0732">Signal</keyword>
<evidence type="ECO:0000313" key="2">
    <source>
        <dbReference type="EMBL" id="GGI44601.1"/>
    </source>
</evidence>
<proteinExistence type="predicted"/>
<keyword evidence="3" id="KW-1185">Reference proteome</keyword>
<sequence>MMKISKKVTPILLASCAALLLAVPAFASTGTSSDVNVTALGPNDGVKIVNVIGSVQGTGGVLTSSQKIEGNMSVYVGGVLKTTVQLRNGTDNPGLLNSTFTASVGQTVSANLQGWIKENFSAIYYTSDSDSLTL</sequence>
<feature type="signal peptide" evidence="1">
    <location>
        <begin position="1"/>
        <end position="27"/>
    </location>
</feature>
<protein>
    <recommendedName>
        <fullName evidence="4">DUF5666 domain-containing protein</fullName>
    </recommendedName>
</protein>
<name>A0ABQ2BSE9_9BACL</name>
<dbReference type="EMBL" id="BMHE01000002">
    <property type="protein sequence ID" value="GGI44601.1"/>
    <property type="molecule type" value="Genomic_DNA"/>
</dbReference>
<accession>A0ABQ2BSE9</accession>
<evidence type="ECO:0000313" key="3">
    <source>
        <dbReference type="Proteomes" id="UP000615455"/>
    </source>
</evidence>